<accession>A0A2M4DCY5</accession>
<evidence type="ECO:0000313" key="2">
    <source>
        <dbReference type="EMBL" id="MBW75406.1"/>
    </source>
</evidence>
<feature type="chain" id="PRO_5014663127" evidence="1">
    <location>
        <begin position="21"/>
        <end position="97"/>
    </location>
</feature>
<reference evidence="2" key="1">
    <citation type="submission" date="2018-01" db="EMBL/GenBank/DDBJ databases">
        <title>An insight into the sialome of Amazonian anophelines.</title>
        <authorList>
            <person name="Ribeiro J.M."/>
            <person name="Scarpassa V."/>
            <person name="Calvo E."/>
        </authorList>
    </citation>
    <scope>NUCLEOTIDE SEQUENCE</scope>
</reference>
<evidence type="ECO:0000256" key="1">
    <source>
        <dbReference type="SAM" id="SignalP"/>
    </source>
</evidence>
<proteinExistence type="predicted"/>
<protein>
    <submittedName>
        <fullName evidence="2">Putative secreted protein</fullName>
    </submittedName>
</protein>
<sequence length="97" mass="10959">MVLVFFSLFIIFFSSNQTISHHTQQCHPQPPSTILHCAVLLHSIPSHAGIGVKRHDIHGSPFLEALQTEKIREVKFIKWVFWCVPIANDSAGDTKKP</sequence>
<keyword evidence="1" id="KW-0732">Signal</keyword>
<organism evidence="2">
    <name type="scientific">Anopheles darlingi</name>
    <name type="common">Mosquito</name>
    <dbReference type="NCBI Taxonomy" id="43151"/>
    <lineage>
        <taxon>Eukaryota</taxon>
        <taxon>Metazoa</taxon>
        <taxon>Ecdysozoa</taxon>
        <taxon>Arthropoda</taxon>
        <taxon>Hexapoda</taxon>
        <taxon>Insecta</taxon>
        <taxon>Pterygota</taxon>
        <taxon>Neoptera</taxon>
        <taxon>Endopterygota</taxon>
        <taxon>Diptera</taxon>
        <taxon>Nematocera</taxon>
        <taxon>Culicoidea</taxon>
        <taxon>Culicidae</taxon>
        <taxon>Anophelinae</taxon>
        <taxon>Anopheles</taxon>
    </lineage>
</organism>
<dbReference type="EMBL" id="GGFL01011228">
    <property type="protein sequence ID" value="MBW75406.1"/>
    <property type="molecule type" value="Transcribed_RNA"/>
</dbReference>
<feature type="signal peptide" evidence="1">
    <location>
        <begin position="1"/>
        <end position="20"/>
    </location>
</feature>
<dbReference type="AlphaFoldDB" id="A0A2M4DCY5"/>
<name>A0A2M4DCY5_ANODA</name>